<keyword evidence="10" id="KW-1185">Reference proteome</keyword>
<dbReference type="PANTHER" id="PTHR22968">
    <property type="entry name" value="PROTEIN KINASE C, MU"/>
    <property type="match status" value="1"/>
</dbReference>
<dbReference type="SUPFAM" id="SSF49562">
    <property type="entry name" value="C2 domain (Calcium/lipid-binding domain, CaLB)"/>
    <property type="match status" value="1"/>
</dbReference>
<evidence type="ECO:0000259" key="7">
    <source>
        <dbReference type="PROSITE" id="PS50081"/>
    </source>
</evidence>
<dbReference type="GO" id="GO:0007200">
    <property type="term" value="P:phospholipase C-activating G protein-coupled receptor signaling pathway"/>
    <property type="evidence" value="ECO:0007669"/>
    <property type="project" value="TreeGrafter"/>
</dbReference>
<evidence type="ECO:0000256" key="4">
    <source>
        <dbReference type="PROSITE-ProRule" id="PRU01207"/>
    </source>
</evidence>
<feature type="region of interest" description="Disordered" evidence="5">
    <location>
        <begin position="594"/>
        <end position="705"/>
    </location>
</feature>
<feature type="compositionally biased region" description="Basic and acidic residues" evidence="5">
    <location>
        <begin position="353"/>
        <end position="365"/>
    </location>
</feature>
<dbReference type="InterPro" id="IPR036274">
    <property type="entry name" value="HR1_rpt_sf"/>
</dbReference>
<dbReference type="GO" id="GO:0005829">
    <property type="term" value="C:cytosol"/>
    <property type="evidence" value="ECO:0007669"/>
    <property type="project" value="TreeGrafter"/>
</dbReference>
<dbReference type="SUPFAM" id="SSF57889">
    <property type="entry name" value="Cysteine-rich domain"/>
    <property type="match status" value="2"/>
</dbReference>
<dbReference type="Gene3D" id="1.10.287.160">
    <property type="entry name" value="HR1 repeat"/>
    <property type="match status" value="1"/>
</dbReference>
<dbReference type="CDD" id="cd11620">
    <property type="entry name" value="HR1_PKC-like_2_fungi"/>
    <property type="match status" value="1"/>
</dbReference>
<feature type="domain" description="REM-1" evidence="8">
    <location>
        <begin position="141"/>
        <end position="218"/>
    </location>
</feature>
<dbReference type="InterPro" id="IPR046349">
    <property type="entry name" value="C1-like_sf"/>
</dbReference>
<dbReference type="GO" id="GO:0008270">
    <property type="term" value="F:zinc ion binding"/>
    <property type="evidence" value="ECO:0007669"/>
    <property type="project" value="UniProtKB-KW"/>
</dbReference>
<dbReference type="AlphaFoldDB" id="A0AAD6N9A0"/>
<organism evidence="9 10">
    <name type="scientific">Penicillium canescens</name>
    <dbReference type="NCBI Taxonomy" id="5083"/>
    <lineage>
        <taxon>Eukaryota</taxon>
        <taxon>Fungi</taxon>
        <taxon>Dikarya</taxon>
        <taxon>Ascomycota</taxon>
        <taxon>Pezizomycotina</taxon>
        <taxon>Eurotiomycetes</taxon>
        <taxon>Eurotiomycetidae</taxon>
        <taxon>Eurotiales</taxon>
        <taxon>Aspergillaceae</taxon>
        <taxon>Penicillium</taxon>
    </lineage>
</organism>
<dbReference type="Pfam" id="PF00130">
    <property type="entry name" value="C1_1"/>
    <property type="match status" value="2"/>
</dbReference>
<dbReference type="InterPro" id="IPR011072">
    <property type="entry name" value="HR1_rho-bd"/>
</dbReference>
<evidence type="ECO:0000256" key="3">
    <source>
        <dbReference type="ARBA" id="ARBA00022833"/>
    </source>
</evidence>
<dbReference type="CDD" id="cd20822">
    <property type="entry name" value="C1_ScPKC1-like_rpt1"/>
    <property type="match status" value="1"/>
</dbReference>
<feature type="compositionally biased region" description="Low complexity" evidence="5">
    <location>
        <begin position="652"/>
        <end position="669"/>
    </location>
</feature>
<evidence type="ECO:0000256" key="2">
    <source>
        <dbReference type="ARBA" id="ARBA00022737"/>
    </source>
</evidence>
<comment type="caution">
    <text evidence="9">The sequence shown here is derived from an EMBL/GenBank/DDBJ whole genome shotgun (WGS) entry which is preliminary data.</text>
</comment>
<evidence type="ECO:0008006" key="11">
    <source>
        <dbReference type="Google" id="ProtNLM"/>
    </source>
</evidence>
<feature type="region of interest" description="Disordered" evidence="5">
    <location>
        <begin position="64"/>
        <end position="130"/>
    </location>
</feature>
<proteinExistence type="predicted"/>
<dbReference type="PROSITE" id="PS00479">
    <property type="entry name" value="ZF_DAG_PE_1"/>
    <property type="match status" value="1"/>
</dbReference>
<dbReference type="SMART" id="SM00742">
    <property type="entry name" value="Hr1"/>
    <property type="match status" value="2"/>
</dbReference>
<dbReference type="PANTHER" id="PTHR22968:SF24">
    <property type="entry name" value="SERINE_THREONINE-PROTEIN KINASE"/>
    <property type="match status" value="1"/>
</dbReference>
<dbReference type="FunFam" id="1.10.287.160:FF:000004">
    <property type="entry name" value="Protein kinase C"/>
    <property type="match status" value="1"/>
</dbReference>
<dbReference type="InterPro" id="IPR035892">
    <property type="entry name" value="C2_domain_sf"/>
</dbReference>
<reference evidence="9" key="2">
    <citation type="submission" date="2023-01" db="EMBL/GenBank/DDBJ databases">
        <authorList>
            <person name="Petersen C."/>
        </authorList>
    </citation>
    <scope>NUCLEOTIDE SEQUENCE</scope>
    <source>
        <strain evidence="9">IBT 15450</strain>
    </source>
</reference>
<keyword evidence="4" id="KW-0175">Coiled coil</keyword>
<evidence type="ECO:0000256" key="1">
    <source>
        <dbReference type="ARBA" id="ARBA00022723"/>
    </source>
</evidence>
<feature type="compositionally biased region" description="Gly residues" evidence="5">
    <location>
        <begin position="373"/>
        <end position="385"/>
    </location>
</feature>
<dbReference type="Pfam" id="PF02185">
    <property type="entry name" value="HR1"/>
    <property type="match status" value="2"/>
</dbReference>
<feature type="domain" description="Phorbol-ester/DAG-type" evidence="7">
    <location>
        <begin position="520"/>
        <end position="570"/>
    </location>
</feature>
<evidence type="ECO:0000259" key="8">
    <source>
        <dbReference type="PROSITE" id="PS51860"/>
    </source>
</evidence>
<dbReference type="SMART" id="SM00239">
    <property type="entry name" value="C2"/>
    <property type="match status" value="1"/>
</dbReference>
<dbReference type="InterPro" id="IPR037778">
    <property type="entry name" value="C2_fungal_PKC"/>
</dbReference>
<evidence type="ECO:0000259" key="6">
    <source>
        <dbReference type="PROSITE" id="PS50004"/>
    </source>
</evidence>
<evidence type="ECO:0000313" key="10">
    <source>
        <dbReference type="Proteomes" id="UP001219568"/>
    </source>
</evidence>
<dbReference type="CDD" id="cd20823">
    <property type="entry name" value="C1_ScPKC1-like_rpt2"/>
    <property type="match status" value="1"/>
</dbReference>
<keyword evidence="2" id="KW-0677">Repeat</keyword>
<dbReference type="GO" id="GO:0035556">
    <property type="term" value="P:intracellular signal transduction"/>
    <property type="evidence" value="ECO:0007669"/>
    <property type="project" value="TreeGrafter"/>
</dbReference>
<dbReference type="SMART" id="SM00109">
    <property type="entry name" value="C1"/>
    <property type="match status" value="2"/>
</dbReference>
<dbReference type="PROSITE" id="PS50004">
    <property type="entry name" value="C2"/>
    <property type="match status" value="1"/>
</dbReference>
<dbReference type="GO" id="GO:0009272">
    <property type="term" value="P:fungal-type cell wall biogenesis"/>
    <property type="evidence" value="ECO:0007669"/>
    <property type="project" value="InterPro"/>
</dbReference>
<feature type="domain" description="REM-1" evidence="8">
    <location>
        <begin position="1"/>
        <end position="67"/>
    </location>
</feature>
<evidence type="ECO:0000256" key="5">
    <source>
        <dbReference type="SAM" id="MobiDB-lite"/>
    </source>
</evidence>
<dbReference type="FunFam" id="2.60.40.150:FF:000191">
    <property type="entry name" value="Protein kinase C"/>
    <property type="match status" value="1"/>
</dbReference>
<gene>
    <name evidence="9" type="ORF">N7460_005044</name>
</gene>
<feature type="compositionally biased region" description="Low complexity" evidence="5">
    <location>
        <begin position="677"/>
        <end position="686"/>
    </location>
</feature>
<dbReference type="CDD" id="cd08689">
    <property type="entry name" value="C2_fungal_Pkc1p"/>
    <property type="match status" value="1"/>
</dbReference>
<evidence type="ECO:0000313" key="9">
    <source>
        <dbReference type="EMBL" id="KAJ6043689.1"/>
    </source>
</evidence>
<dbReference type="FunFam" id="3.30.60.20:FF:000014">
    <property type="entry name" value="Protein kinase C"/>
    <property type="match status" value="1"/>
</dbReference>
<dbReference type="InterPro" id="IPR000008">
    <property type="entry name" value="C2_dom"/>
</dbReference>
<feature type="region of interest" description="Disordered" evidence="5">
    <location>
        <begin position="349"/>
        <end position="394"/>
    </location>
</feature>
<dbReference type="FunFam" id="3.30.60.20:FF:000034">
    <property type="entry name" value="Protein kinase C"/>
    <property type="match status" value="1"/>
</dbReference>
<feature type="compositionally biased region" description="Pro residues" evidence="5">
    <location>
        <begin position="116"/>
        <end position="126"/>
    </location>
</feature>
<feature type="domain" description="C2" evidence="6">
    <location>
        <begin position="225"/>
        <end position="343"/>
    </location>
</feature>
<accession>A0AAD6N9A0</accession>
<dbReference type="PROSITE" id="PS51860">
    <property type="entry name" value="REM_1"/>
    <property type="match status" value="2"/>
</dbReference>
<feature type="domain" description="Phorbol-ester/DAG-type" evidence="7">
    <location>
        <begin position="452"/>
        <end position="500"/>
    </location>
</feature>
<feature type="compositionally biased region" description="Polar residues" evidence="5">
    <location>
        <begin position="594"/>
        <end position="605"/>
    </location>
</feature>
<reference evidence="9" key="1">
    <citation type="journal article" date="2023" name="IMA Fungus">
        <title>Comparative genomic study of the Penicillium genus elucidates a diverse pangenome and 15 lateral gene transfer events.</title>
        <authorList>
            <person name="Petersen C."/>
            <person name="Sorensen T."/>
            <person name="Nielsen M.R."/>
            <person name="Sondergaard T.E."/>
            <person name="Sorensen J.L."/>
            <person name="Fitzpatrick D.A."/>
            <person name="Frisvad J.C."/>
            <person name="Nielsen K.L."/>
        </authorList>
    </citation>
    <scope>NUCLEOTIDE SEQUENCE</scope>
    <source>
        <strain evidence="9">IBT 15450</strain>
    </source>
</reference>
<dbReference type="InterPro" id="IPR002219">
    <property type="entry name" value="PKC_DAG/PE"/>
</dbReference>
<dbReference type="Proteomes" id="UP001219568">
    <property type="component" value="Unassembled WGS sequence"/>
</dbReference>
<dbReference type="GO" id="GO:0004697">
    <property type="term" value="F:diacylglycerol-dependent serine/threonine kinase activity"/>
    <property type="evidence" value="ECO:0007669"/>
    <property type="project" value="InterPro"/>
</dbReference>
<dbReference type="InterPro" id="IPR037312">
    <property type="entry name" value="PKC-like_HR1"/>
</dbReference>
<dbReference type="PROSITE" id="PS50081">
    <property type="entry name" value="ZF_DAG_PE_2"/>
    <property type="match status" value="2"/>
</dbReference>
<keyword evidence="3" id="KW-0862">Zinc</keyword>
<dbReference type="Gene3D" id="3.30.60.20">
    <property type="match status" value="2"/>
</dbReference>
<name>A0AAD6N9A0_PENCN</name>
<dbReference type="SUPFAM" id="SSF46585">
    <property type="entry name" value="HR1 repeat"/>
    <property type="match status" value="1"/>
</dbReference>
<dbReference type="Gene3D" id="2.60.40.150">
    <property type="entry name" value="C2 domain"/>
    <property type="match status" value="1"/>
</dbReference>
<sequence length="709" mass="78250">MDGDELIASVAHKIEREKALITAASNMRQSTDNPLVQQRVDANIRDGRKNIAYLEEKMRELQIRHMQQDGSSPSQRHPHGGPAPPPKDYPGYSGEGDYGDGRNYPQGGSGSMPSGAPFPDPRPFAPIPKARPNYTKLDLIKYDTAYLGPKIQLMLSQLEFKLSVEKQYKAGIEKMVRLYQDEGDRKSRADAEGRRIESNQKIQLLKQALKRYEDLHVDIDPTADSPDDESLSSPNMRKPLTGLLTMRIHAVKDVDHAASSRFSRGPETYVVVKVEDTVKGKTKATRNDRWLDESFSMDIDKANEIELTVYDKSGDRPTPIGMLWVRISDIAEEMRRKKIETELNASGWVSADKMADGGSPRHDHPGSPQGSSHGPGPGRPGTSGHGGHHGGEVSNVPPTVMIDSWFALEPVGRIQLQMSFAKQLKDRRPFDIGLNRQGAVRQKKEEVHEKQGHKFVTQQFYNIMRCALCGEFLKYAAGMQCADCKYTCHKKCYSKVVTKCISKANYETDPDEEKINHRIPHRFEGFSNISANWCCHCGYLLPFGRKNAKRCSECDLTCHAHCTHLVPDFCGMSMEAANQILETLIRAKNHNKSASVSSGLSNRTLRPSGPPQPPQDNAALSYPQKPMEGPYGAIPRQPSAEAVSAATNSFVTPQSPTASAQAAQRQQLPPKSPTGPAAAAAAAAAATGMRSPQQTPSMHHLSLQLGLLY</sequence>
<dbReference type="EMBL" id="JAQJZL010000004">
    <property type="protein sequence ID" value="KAJ6043689.1"/>
    <property type="molecule type" value="Genomic_DNA"/>
</dbReference>
<dbReference type="GO" id="GO:0016020">
    <property type="term" value="C:membrane"/>
    <property type="evidence" value="ECO:0007669"/>
    <property type="project" value="UniProtKB-SubCell"/>
</dbReference>
<protein>
    <recommendedName>
        <fullName evidence="11">Protein kinase C</fullName>
    </recommendedName>
</protein>
<keyword evidence="1" id="KW-0479">Metal-binding</keyword>